<proteinExistence type="predicted"/>
<keyword evidence="2" id="KW-1185">Reference proteome</keyword>
<name>A0AAW2H4R1_9HYME</name>
<evidence type="ECO:0000313" key="2">
    <source>
        <dbReference type="Proteomes" id="UP001430953"/>
    </source>
</evidence>
<sequence>MYCIMYVQSTSTERNANGNDRSLRREKEMLEVHFASISSEHINVDKITKKKKRHRFLAFKKDFYRNIYGPVKTRVCRVVDIHCKYLITYISKQLELLRTKSIRCKNIPRT</sequence>
<reference evidence="1 2" key="1">
    <citation type="submission" date="2023-03" db="EMBL/GenBank/DDBJ databases">
        <title>High recombination rates correlate with genetic variation in Cardiocondyla obscurior ants.</title>
        <authorList>
            <person name="Errbii M."/>
        </authorList>
    </citation>
    <scope>NUCLEOTIDE SEQUENCE [LARGE SCALE GENOMIC DNA]</scope>
    <source>
        <strain evidence="1">Alpha-2009</strain>
        <tissue evidence="1">Whole body</tissue>
    </source>
</reference>
<dbReference type="Proteomes" id="UP001430953">
    <property type="component" value="Unassembled WGS sequence"/>
</dbReference>
<evidence type="ECO:0000313" key="1">
    <source>
        <dbReference type="EMBL" id="KAL0134549.1"/>
    </source>
</evidence>
<comment type="caution">
    <text evidence="1">The sequence shown here is derived from an EMBL/GenBank/DDBJ whole genome shotgun (WGS) entry which is preliminary data.</text>
</comment>
<gene>
    <name evidence="1" type="ORF">PUN28_001380</name>
</gene>
<dbReference type="AlphaFoldDB" id="A0AAW2H4R1"/>
<accession>A0AAW2H4R1</accession>
<organism evidence="1 2">
    <name type="scientific">Cardiocondyla obscurior</name>
    <dbReference type="NCBI Taxonomy" id="286306"/>
    <lineage>
        <taxon>Eukaryota</taxon>
        <taxon>Metazoa</taxon>
        <taxon>Ecdysozoa</taxon>
        <taxon>Arthropoda</taxon>
        <taxon>Hexapoda</taxon>
        <taxon>Insecta</taxon>
        <taxon>Pterygota</taxon>
        <taxon>Neoptera</taxon>
        <taxon>Endopterygota</taxon>
        <taxon>Hymenoptera</taxon>
        <taxon>Apocrita</taxon>
        <taxon>Aculeata</taxon>
        <taxon>Formicoidea</taxon>
        <taxon>Formicidae</taxon>
        <taxon>Myrmicinae</taxon>
        <taxon>Cardiocondyla</taxon>
    </lineage>
</organism>
<dbReference type="EMBL" id="JADYXP020000001">
    <property type="protein sequence ID" value="KAL0134549.1"/>
    <property type="molecule type" value="Genomic_DNA"/>
</dbReference>
<protein>
    <submittedName>
        <fullName evidence="1">Uncharacterized protein</fullName>
    </submittedName>
</protein>